<evidence type="ECO:0000313" key="2">
    <source>
        <dbReference type="Proteomes" id="UP000031668"/>
    </source>
</evidence>
<protein>
    <recommendedName>
        <fullName evidence="3">Retrotransposon gag domain-containing protein</fullName>
    </recommendedName>
</protein>
<proteinExistence type="predicted"/>
<evidence type="ECO:0000313" key="1">
    <source>
        <dbReference type="EMBL" id="KII67983.1"/>
    </source>
</evidence>
<name>A0A0C2JFE4_THEKT</name>
<dbReference type="AlphaFoldDB" id="A0A0C2JFE4"/>
<dbReference type="EMBL" id="JWZT01002990">
    <property type="protein sequence ID" value="KII67983.1"/>
    <property type="molecule type" value="Genomic_DNA"/>
</dbReference>
<keyword evidence="2" id="KW-1185">Reference proteome</keyword>
<sequence>MESIKECLANHVNPEPLIVAERFRFWSHHQQSDEGLKDFAVRLQKLSATCQFKDFTDEALHDCFILGLNEKCKLVQPSLLVEPHLTFKKAVEMAHQFKSAAHESRMIEGSAGEV</sequence>
<dbReference type="OrthoDB" id="5983777at2759"/>
<comment type="caution">
    <text evidence="1">The sequence shown here is derived from an EMBL/GenBank/DDBJ whole genome shotgun (WGS) entry which is preliminary data.</text>
</comment>
<organism evidence="1 2">
    <name type="scientific">Thelohanellus kitauei</name>
    <name type="common">Myxosporean</name>
    <dbReference type="NCBI Taxonomy" id="669202"/>
    <lineage>
        <taxon>Eukaryota</taxon>
        <taxon>Metazoa</taxon>
        <taxon>Cnidaria</taxon>
        <taxon>Myxozoa</taxon>
        <taxon>Myxosporea</taxon>
        <taxon>Bivalvulida</taxon>
        <taxon>Platysporina</taxon>
        <taxon>Myxobolidae</taxon>
        <taxon>Thelohanellus</taxon>
    </lineage>
</organism>
<evidence type="ECO:0008006" key="3">
    <source>
        <dbReference type="Google" id="ProtNLM"/>
    </source>
</evidence>
<reference evidence="1 2" key="1">
    <citation type="journal article" date="2014" name="Genome Biol. Evol.">
        <title>The genome of the myxosporean Thelohanellus kitauei shows adaptations to nutrient acquisition within its fish host.</title>
        <authorList>
            <person name="Yang Y."/>
            <person name="Xiong J."/>
            <person name="Zhou Z."/>
            <person name="Huo F."/>
            <person name="Miao W."/>
            <person name="Ran C."/>
            <person name="Liu Y."/>
            <person name="Zhang J."/>
            <person name="Feng J."/>
            <person name="Wang M."/>
            <person name="Wang M."/>
            <person name="Wang L."/>
            <person name="Yao B."/>
        </authorList>
    </citation>
    <scope>NUCLEOTIDE SEQUENCE [LARGE SCALE GENOMIC DNA]</scope>
    <source>
        <strain evidence="1">Wuqing</strain>
    </source>
</reference>
<accession>A0A0C2JFE4</accession>
<gene>
    <name evidence="1" type="ORF">RF11_01984</name>
</gene>
<dbReference type="Proteomes" id="UP000031668">
    <property type="component" value="Unassembled WGS sequence"/>
</dbReference>